<evidence type="ECO:0000313" key="3">
    <source>
        <dbReference type="Proteomes" id="UP001472677"/>
    </source>
</evidence>
<name>A0ABR2G1B3_9ROSI</name>
<organism evidence="2 3">
    <name type="scientific">Hibiscus sabdariffa</name>
    <name type="common">roselle</name>
    <dbReference type="NCBI Taxonomy" id="183260"/>
    <lineage>
        <taxon>Eukaryota</taxon>
        <taxon>Viridiplantae</taxon>
        <taxon>Streptophyta</taxon>
        <taxon>Embryophyta</taxon>
        <taxon>Tracheophyta</taxon>
        <taxon>Spermatophyta</taxon>
        <taxon>Magnoliopsida</taxon>
        <taxon>eudicotyledons</taxon>
        <taxon>Gunneridae</taxon>
        <taxon>Pentapetalae</taxon>
        <taxon>rosids</taxon>
        <taxon>malvids</taxon>
        <taxon>Malvales</taxon>
        <taxon>Malvaceae</taxon>
        <taxon>Malvoideae</taxon>
        <taxon>Hibiscus</taxon>
    </lineage>
</organism>
<sequence>MACSTASTTAALISLKPLLRAVLHKQVLTVGFSGPQSKPPTPSPLSSPYKTTPLSFNRSNYSVGSNSRAPLVRNNSTGTLSPTSAQTATGGGSKSELLLVGNSLRSSSLNTLGRNM</sequence>
<proteinExistence type="predicted"/>
<protein>
    <submittedName>
        <fullName evidence="2">Uncharacterized protein</fullName>
    </submittedName>
</protein>
<reference evidence="2 3" key="1">
    <citation type="journal article" date="2024" name="G3 (Bethesda)">
        <title>Genome assembly of Hibiscus sabdariffa L. provides insights into metabolisms of medicinal natural products.</title>
        <authorList>
            <person name="Kim T."/>
        </authorList>
    </citation>
    <scope>NUCLEOTIDE SEQUENCE [LARGE SCALE GENOMIC DNA]</scope>
    <source>
        <strain evidence="2">TK-2024</strain>
        <tissue evidence="2">Old leaves</tissue>
    </source>
</reference>
<feature type="compositionally biased region" description="Low complexity" evidence="1">
    <location>
        <begin position="46"/>
        <end position="55"/>
    </location>
</feature>
<comment type="caution">
    <text evidence="2">The sequence shown here is derived from an EMBL/GenBank/DDBJ whole genome shotgun (WGS) entry which is preliminary data.</text>
</comment>
<accession>A0ABR2G1B3</accession>
<dbReference type="EMBL" id="JBBPBM010000004">
    <property type="protein sequence ID" value="KAK8590285.1"/>
    <property type="molecule type" value="Genomic_DNA"/>
</dbReference>
<feature type="compositionally biased region" description="Polar residues" evidence="1">
    <location>
        <begin position="56"/>
        <end position="88"/>
    </location>
</feature>
<feature type="region of interest" description="Disordered" evidence="1">
    <location>
        <begin position="31"/>
        <end position="96"/>
    </location>
</feature>
<evidence type="ECO:0000256" key="1">
    <source>
        <dbReference type="SAM" id="MobiDB-lite"/>
    </source>
</evidence>
<evidence type="ECO:0000313" key="2">
    <source>
        <dbReference type="EMBL" id="KAK8590285.1"/>
    </source>
</evidence>
<keyword evidence="3" id="KW-1185">Reference proteome</keyword>
<dbReference type="Proteomes" id="UP001472677">
    <property type="component" value="Unassembled WGS sequence"/>
</dbReference>
<gene>
    <name evidence="2" type="ORF">V6N12_024661</name>
</gene>